<proteinExistence type="predicted"/>
<organism evidence="1 2">
    <name type="scientific">Hygrophoropsis aurantiaca</name>
    <dbReference type="NCBI Taxonomy" id="72124"/>
    <lineage>
        <taxon>Eukaryota</taxon>
        <taxon>Fungi</taxon>
        <taxon>Dikarya</taxon>
        <taxon>Basidiomycota</taxon>
        <taxon>Agaricomycotina</taxon>
        <taxon>Agaricomycetes</taxon>
        <taxon>Agaricomycetidae</taxon>
        <taxon>Boletales</taxon>
        <taxon>Coniophorineae</taxon>
        <taxon>Hygrophoropsidaceae</taxon>
        <taxon>Hygrophoropsis</taxon>
    </lineage>
</organism>
<dbReference type="EMBL" id="MU267617">
    <property type="protein sequence ID" value="KAH7914235.1"/>
    <property type="molecule type" value="Genomic_DNA"/>
</dbReference>
<comment type="caution">
    <text evidence="1">The sequence shown here is derived from an EMBL/GenBank/DDBJ whole genome shotgun (WGS) entry which is preliminary data.</text>
</comment>
<evidence type="ECO:0000313" key="1">
    <source>
        <dbReference type="EMBL" id="KAH7914235.1"/>
    </source>
</evidence>
<name>A0ACB8AL94_9AGAM</name>
<reference evidence="1" key="1">
    <citation type="journal article" date="2021" name="New Phytol.">
        <title>Evolutionary innovations through gain and loss of genes in the ectomycorrhizal Boletales.</title>
        <authorList>
            <person name="Wu G."/>
            <person name="Miyauchi S."/>
            <person name="Morin E."/>
            <person name="Kuo A."/>
            <person name="Drula E."/>
            <person name="Varga T."/>
            <person name="Kohler A."/>
            <person name="Feng B."/>
            <person name="Cao Y."/>
            <person name="Lipzen A."/>
            <person name="Daum C."/>
            <person name="Hundley H."/>
            <person name="Pangilinan J."/>
            <person name="Johnson J."/>
            <person name="Barry K."/>
            <person name="LaButti K."/>
            <person name="Ng V."/>
            <person name="Ahrendt S."/>
            <person name="Min B."/>
            <person name="Choi I.G."/>
            <person name="Park H."/>
            <person name="Plett J.M."/>
            <person name="Magnuson J."/>
            <person name="Spatafora J.W."/>
            <person name="Nagy L.G."/>
            <person name="Henrissat B."/>
            <person name="Grigoriev I.V."/>
            <person name="Yang Z.L."/>
            <person name="Xu J."/>
            <person name="Martin F.M."/>
        </authorList>
    </citation>
    <scope>NUCLEOTIDE SEQUENCE</scope>
    <source>
        <strain evidence="1">ATCC 28755</strain>
    </source>
</reference>
<dbReference type="Proteomes" id="UP000790377">
    <property type="component" value="Unassembled WGS sequence"/>
</dbReference>
<evidence type="ECO:0000313" key="2">
    <source>
        <dbReference type="Proteomes" id="UP000790377"/>
    </source>
</evidence>
<gene>
    <name evidence="1" type="ORF">BJ138DRAFT_1144406</name>
</gene>
<sequence>MAPAHQRDVPTIDGSQGNFIGLIIALCAIIVIACGVVFYLLRHHEPSDQDRTARRERFLRQREASDNASTSPTQTWKDKVSRLWNKSGSERRRGGRGWIQTGSGDEWDPSDAELGGRMGRIGSSEGDEVDSARIVHSPSSDLGGSLDMYISTHYHDPFSKDSPSPTSHMIARTMSPSSPERDSSMDEVDVAPPDHRHMSTQSATSVRTFEGGTKFIESL</sequence>
<keyword evidence="2" id="KW-1185">Reference proteome</keyword>
<protein>
    <submittedName>
        <fullName evidence="1">Uncharacterized protein</fullName>
    </submittedName>
</protein>
<accession>A0ACB8AL94</accession>